<evidence type="ECO:0000256" key="3">
    <source>
        <dbReference type="ARBA" id="ARBA00023163"/>
    </source>
</evidence>
<dbReference type="InterPro" id="IPR050807">
    <property type="entry name" value="TransReg_Diox_bact_type"/>
</dbReference>
<dbReference type="InterPro" id="IPR001387">
    <property type="entry name" value="Cro/C1-type_HTH"/>
</dbReference>
<dbReference type="PROSITE" id="PS50943">
    <property type="entry name" value="HTH_CROC1"/>
    <property type="match status" value="1"/>
</dbReference>
<dbReference type="AlphaFoldDB" id="A0A1L9AU83"/>
<dbReference type="CDD" id="cd00093">
    <property type="entry name" value="HTH_XRE"/>
    <property type="match status" value="1"/>
</dbReference>
<dbReference type="SMART" id="SM00530">
    <property type="entry name" value="HTH_XRE"/>
    <property type="match status" value="1"/>
</dbReference>
<evidence type="ECO:0000256" key="1">
    <source>
        <dbReference type="ARBA" id="ARBA00023015"/>
    </source>
</evidence>
<evidence type="ECO:0000259" key="4">
    <source>
        <dbReference type="PROSITE" id="PS50943"/>
    </source>
</evidence>
<evidence type="ECO:0000256" key="2">
    <source>
        <dbReference type="ARBA" id="ARBA00023125"/>
    </source>
</evidence>
<organism evidence="5 6">
    <name type="scientific">Cystobacter ferrugineus</name>
    <dbReference type="NCBI Taxonomy" id="83449"/>
    <lineage>
        <taxon>Bacteria</taxon>
        <taxon>Pseudomonadati</taxon>
        <taxon>Myxococcota</taxon>
        <taxon>Myxococcia</taxon>
        <taxon>Myxococcales</taxon>
        <taxon>Cystobacterineae</taxon>
        <taxon>Archangiaceae</taxon>
        <taxon>Cystobacter</taxon>
    </lineage>
</organism>
<dbReference type="RefSeq" id="WP_071905396.1">
    <property type="nucleotide sequence ID" value="NZ_MPIN01000033.1"/>
</dbReference>
<dbReference type="Gene3D" id="1.10.260.40">
    <property type="entry name" value="lambda repressor-like DNA-binding domains"/>
    <property type="match status" value="1"/>
</dbReference>
<dbReference type="InterPro" id="IPR010982">
    <property type="entry name" value="Lambda_DNA-bd_dom_sf"/>
</dbReference>
<feature type="domain" description="HTH cro/C1-type" evidence="4">
    <location>
        <begin position="38"/>
        <end position="92"/>
    </location>
</feature>
<proteinExistence type="predicted"/>
<comment type="caution">
    <text evidence="5">The sequence shown here is derived from an EMBL/GenBank/DDBJ whole genome shotgun (WGS) entry which is preliminary data.</text>
</comment>
<dbReference type="Pfam" id="PF01381">
    <property type="entry name" value="HTH_3"/>
    <property type="match status" value="1"/>
</dbReference>
<dbReference type="PANTHER" id="PTHR46797:SF23">
    <property type="entry name" value="HTH-TYPE TRANSCRIPTIONAL REGULATOR SUTR"/>
    <property type="match status" value="1"/>
</dbReference>
<dbReference type="EMBL" id="MPIN01000033">
    <property type="protein sequence ID" value="OJH33561.1"/>
    <property type="molecule type" value="Genomic_DNA"/>
</dbReference>
<keyword evidence="6" id="KW-1185">Reference proteome</keyword>
<keyword evidence="1" id="KW-0805">Transcription regulation</keyword>
<evidence type="ECO:0000313" key="5">
    <source>
        <dbReference type="EMBL" id="OJH33561.1"/>
    </source>
</evidence>
<reference evidence="5 6" key="2">
    <citation type="submission" date="2016-12" db="EMBL/GenBank/DDBJ databases">
        <title>Draft Genome Sequence of Cystobacter ferrugineus Strain Cbfe23.</title>
        <authorList>
            <person name="Akbar S."/>
            <person name="Dowd S.E."/>
            <person name="Stevens D.C."/>
        </authorList>
    </citation>
    <scope>NUCLEOTIDE SEQUENCE [LARGE SCALE GENOMIC DNA]</scope>
    <source>
        <strain evidence="5 6">Cbfe23</strain>
    </source>
</reference>
<dbReference type="Proteomes" id="UP000182229">
    <property type="component" value="Unassembled WGS sequence"/>
</dbReference>
<name>A0A1L9AU83_9BACT</name>
<accession>A0A1L9AU83</accession>
<dbReference type="SUPFAM" id="SSF47413">
    <property type="entry name" value="lambda repressor-like DNA-binding domains"/>
    <property type="match status" value="1"/>
</dbReference>
<dbReference type="OrthoDB" id="5523814at2"/>
<evidence type="ECO:0000313" key="6">
    <source>
        <dbReference type="Proteomes" id="UP000182229"/>
    </source>
</evidence>
<dbReference type="GO" id="GO:0005829">
    <property type="term" value="C:cytosol"/>
    <property type="evidence" value="ECO:0007669"/>
    <property type="project" value="TreeGrafter"/>
</dbReference>
<gene>
    <name evidence="5" type="ORF">BON30_48085</name>
</gene>
<dbReference type="STRING" id="83449.BON30_48085"/>
<dbReference type="GO" id="GO:0003677">
    <property type="term" value="F:DNA binding"/>
    <property type="evidence" value="ECO:0007669"/>
    <property type="project" value="UniProtKB-KW"/>
</dbReference>
<dbReference type="PANTHER" id="PTHR46797">
    <property type="entry name" value="HTH-TYPE TRANSCRIPTIONAL REGULATOR"/>
    <property type="match status" value="1"/>
</dbReference>
<reference evidence="6" key="1">
    <citation type="submission" date="2016-11" db="EMBL/GenBank/DDBJ databases">
        <authorList>
            <person name="Shukria A."/>
            <person name="Stevens D.C."/>
        </authorList>
    </citation>
    <scope>NUCLEOTIDE SEQUENCE [LARGE SCALE GENOMIC DNA]</scope>
    <source>
        <strain evidence="6">Cbfe23</strain>
    </source>
</reference>
<protein>
    <recommendedName>
        <fullName evidence="4">HTH cro/C1-type domain-containing protein</fullName>
    </recommendedName>
</protein>
<sequence>MPTKAGKPPIKRGRSEVWTRGPTARAIKRELLLVGKRLRELRLERGLTQEQAAEAIGVHPKHVIKMEQGGANFTMATLVAAALAYKVPLRDLFPEDDNGQ</sequence>
<dbReference type="GO" id="GO:0003700">
    <property type="term" value="F:DNA-binding transcription factor activity"/>
    <property type="evidence" value="ECO:0007669"/>
    <property type="project" value="TreeGrafter"/>
</dbReference>
<keyword evidence="3" id="KW-0804">Transcription</keyword>
<keyword evidence="2" id="KW-0238">DNA-binding</keyword>